<gene>
    <name evidence="1" type="ORF">LCGC14_1484130</name>
</gene>
<dbReference type="AlphaFoldDB" id="A0A0F9LP30"/>
<dbReference type="EMBL" id="LAZR01010591">
    <property type="protein sequence ID" value="KKM66150.1"/>
    <property type="molecule type" value="Genomic_DNA"/>
</dbReference>
<organism evidence="1">
    <name type="scientific">marine sediment metagenome</name>
    <dbReference type="NCBI Taxonomy" id="412755"/>
    <lineage>
        <taxon>unclassified sequences</taxon>
        <taxon>metagenomes</taxon>
        <taxon>ecological metagenomes</taxon>
    </lineage>
</organism>
<proteinExistence type="predicted"/>
<sequence length="60" mass="7064">MIGCTECKNNGYCSLWKSEKVNVRIMRERETPINYCLEMVRLLNIGEDFAANCKKFQKMI</sequence>
<comment type="caution">
    <text evidence="1">The sequence shown here is derived from an EMBL/GenBank/DDBJ whole genome shotgun (WGS) entry which is preliminary data.</text>
</comment>
<protein>
    <submittedName>
        <fullName evidence="1">Uncharacterized protein</fullName>
    </submittedName>
</protein>
<accession>A0A0F9LP30</accession>
<name>A0A0F9LP30_9ZZZZ</name>
<evidence type="ECO:0000313" key="1">
    <source>
        <dbReference type="EMBL" id="KKM66150.1"/>
    </source>
</evidence>
<reference evidence="1" key="1">
    <citation type="journal article" date="2015" name="Nature">
        <title>Complex archaea that bridge the gap between prokaryotes and eukaryotes.</title>
        <authorList>
            <person name="Spang A."/>
            <person name="Saw J.H."/>
            <person name="Jorgensen S.L."/>
            <person name="Zaremba-Niedzwiedzka K."/>
            <person name="Martijn J."/>
            <person name="Lind A.E."/>
            <person name="van Eijk R."/>
            <person name="Schleper C."/>
            <person name="Guy L."/>
            <person name="Ettema T.J."/>
        </authorList>
    </citation>
    <scope>NUCLEOTIDE SEQUENCE</scope>
</reference>